<feature type="transmembrane region" description="Helical" evidence="1">
    <location>
        <begin position="12"/>
        <end position="32"/>
    </location>
</feature>
<proteinExistence type="predicted"/>
<keyword evidence="1" id="KW-0472">Membrane</keyword>
<sequence>MSRDLAIDATRGLAIWSMISLHFANGMLIALPTHAFPLVDGMSAFVLLSGLVLGLVYRGWTQRHGLQFAYQRLAQRLLVLYVAQVAISLAAVATATLLSGQEYFLVARLPGDEPFLQQLWWALTLRFLPGGGNILVVYLVLMTFAFAVVPLLMRGRWTWVLAASGALYVVSQVAPAWWMYLNAAPDGGPIQNWAAWQVLFIPAMVVGWQWEQWQVRRRLDAALPRLTAVTVLVGVLLAHGLWIERWLWQAPELLGKVELGPLRALASWLVVACVYAVFGRLLQWMRRDWLRPLVSVGTRSLDAYVIQAVALLALPTLFAPRPWGAGLSTLIVLAVFATCWGWAEFRRHRGVDKLHRLPAILADAAATPQRGATLVRA</sequence>
<feature type="transmembrane region" description="Helical" evidence="1">
    <location>
        <begin position="78"/>
        <end position="99"/>
    </location>
</feature>
<feature type="transmembrane region" description="Helical" evidence="1">
    <location>
        <begin position="303"/>
        <end position="319"/>
    </location>
</feature>
<feature type="transmembrane region" description="Helical" evidence="1">
    <location>
        <begin position="159"/>
        <end position="181"/>
    </location>
</feature>
<evidence type="ECO:0000313" key="2">
    <source>
        <dbReference type="EMBL" id="GAA4751169.1"/>
    </source>
</evidence>
<keyword evidence="3" id="KW-1185">Reference proteome</keyword>
<feature type="transmembrane region" description="Helical" evidence="1">
    <location>
        <begin position="325"/>
        <end position="343"/>
    </location>
</feature>
<feature type="transmembrane region" description="Helical" evidence="1">
    <location>
        <begin position="38"/>
        <end position="57"/>
    </location>
</feature>
<evidence type="ECO:0000256" key="1">
    <source>
        <dbReference type="SAM" id="Phobius"/>
    </source>
</evidence>
<feature type="transmembrane region" description="Helical" evidence="1">
    <location>
        <begin position="222"/>
        <end position="242"/>
    </location>
</feature>
<feature type="transmembrane region" description="Helical" evidence="1">
    <location>
        <begin position="262"/>
        <end position="282"/>
    </location>
</feature>
<evidence type="ECO:0000313" key="3">
    <source>
        <dbReference type="Proteomes" id="UP001500822"/>
    </source>
</evidence>
<feature type="transmembrane region" description="Helical" evidence="1">
    <location>
        <begin position="193"/>
        <end position="210"/>
    </location>
</feature>
<gene>
    <name evidence="2" type="ORF">GCM10023217_22330</name>
</gene>
<dbReference type="PANTHER" id="PTHR38592">
    <property type="entry name" value="BLL4819 PROTEIN"/>
    <property type="match status" value="1"/>
</dbReference>
<dbReference type="Proteomes" id="UP001500822">
    <property type="component" value="Unassembled WGS sequence"/>
</dbReference>
<feature type="transmembrane region" description="Helical" evidence="1">
    <location>
        <begin position="119"/>
        <end position="152"/>
    </location>
</feature>
<keyword evidence="1" id="KW-0812">Transmembrane</keyword>
<dbReference type="InterPro" id="IPR014550">
    <property type="entry name" value="UCP028704_OpgC"/>
</dbReference>
<dbReference type="EMBL" id="BAABIE010000009">
    <property type="protein sequence ID" value="GAA4751169.1"/>
    <property type="molecule type" value="Genomic_DNA"/>
</dbReference>
<dbReference type="PANTHER" id="PTHR38592:SF3">
    <property type="entry name" value="BLL4819 PROTEIN"/>
    <property type="match status" value="1"/>
</dbReference>
<dbReference type="Pfam" id="PF10129">
    <property type="entry name" value="OpgC_C"/>
    <property type="match status" value="1"/>
</dbReference>
<keyword evidence="1" id="KW-1133">Transmembrane helix</keyword>
<comment type="caution">
    <text evidence="2">The sequence shown here is derived from an EMBL/GenBank/DDBJ whole genome shotgun (WGS) entry which is preliminary data.</text>
</comment>
<dbReference type="RefSeq" id="WP_345313555.1">
    <property type="nucleotide sequence ID" value="NZ_BAABIE010000009.1"/>
</dbReference>
<organism evidence="2 3">
    <name type="scientific">Gordonia alkaliphila</name>
    <dbReference type="NCBI Taxonomy" id="1053547"/>
    <lineage>
        <taxon>Bacteria</taxon>
        <taxon>Bacillati</taxon>
        <taxon>Actinomycetota</taxon>
        <taxon>Actinomycetes</taxon>
        <taxon>Mycobacteriales</taxon>
        <taxon>Gordoniaceae</taxon>
        <taxon>Gordonia</taxon>
    </lineage>
</organism>
<accession>A0ABP8ZBG6</accession>
<reference evidence="3" key="1">
    <citation type="journal article" date="2019" name="Int. J. Syst. Evol. Microbiol.">
        <title>The Global Catalogue of Microorganisms (GCM) 10K type strain sequencing project: providing services to taxonomists for standard genome sequencing and annotation.</title>
        <authorList>
            <consortium name="The Broad Institute Genomics Platform"/>
            <consortium name="The Broad Institute Genome Sequencing Center for Infectious Disease"/>
            <person name="Wu L."/>
            <person name="Ma J."/>
        </authorList>
    </citation>
    <scope>NUCLEOTIDE SEQUENCE [LARGE SCALE GENOMIC DNA]</scope>
    <source>
        <strain evidence="3">JCM 18077</strain>
    </source>
</reference>
<name>A0ABP8ZBG6_9ACTN</name>
<protein>
    <submittedName>
        <fullName evidence="2">OpgC domain-containing protein</fullName>
    </submittedName>
</protein>